<keyword evidence="7 17" id="KW-0732">Signal</keyword>
<comment type="subcellular location">
    <subcellularLocation>
        <location evidence="1 14">Cell outer membrane</location>
        <topology evidence="1 14">Multi-pass membrane protein</topology>
    </subcellularLocation>
</comment>
<keyword evidence="12 20" id="KW-0675">Receptor</keyword>
<protein>
    <submittedName>
        <fullName evidence="20">TonB-dependent siderophore receptor</fullName>
    </submittedName>
</protein>
<evidence type="ECO:0000256" key="9">
    <source>
        <dbReference type="ARBA" id="ARBA00023065"/>
    </source>
</evidence>
<evidence type="ECO:0000256" key="16">
    <source>
        <dbReference type="RuleBase" id="RU003357"/>
    </source>
</evidence>
<keyword evidence="3 14" id="KW-0813">Transport</keyword>
<keyword evidence="21" id="KW-1185">Reference proteome</keyword>
<dbReference type="SUPFAM" id="SSF56935">
    <property type="entry name" value="Porins"/>
    <property type="match status" value="1"/>
</dbReference>
<keyword evidence="8" id="KW-0408">Iron</keyword>
<keyword evidence="6 14" id="KW-0812">Transmembrane</keyword>
<gene>
    <name evidence="20" type="ORF">RYS15_19105</name>
</gene>
<dbReference type="RefSeq" id="WP_316975154.1">
    <property type="nucleotide sequence ID" value="NZ_JAWIIJ010000019.1"/>
</dbReference>
<evidence type="ECO:0000256" key="15">
    <source>
        <dbReference type="PROSITE-ProRule" id="PRU10144"/>
    </source>
</evidence>
<evidence type="ECO:0000256" key="6">
    <source>
        <dbReference type="ARBA" id="ARBA00022692"/>
    </source>
</evidence>
<dbReference type="Gene3D" id="2.170.130.10">
    <property type="entry name" value="TonB-dependent receptor, plug domain"/>
    <property type="match status" value="1"/>
</dbReference>
<dbReference type="InterPro" id="IPR039426">
    <property type="entry name" value="TonB-dep_rcpt-like"/>
</dbReference>
<feature type="short sequence motif" description="TonB C-terminal box" evidence="15">
    <location>
        <begin position="706"/>
        <end position="723"/>
    </location>
</feature>
<name>A0ABU3W2M2_9GAMM</name>
<evidence type="ECO:0000256" key="10">
    <source>
        <dbReference type="ARBA" id="ARBA00023077"/>
    </source>
</evidence>
<evidence type="ECO:0000313" key="20">
    <source>
        <dbReference type="EMBL" id="MDV2080800.1"/>
    </source>
</evidence>
<dbReference type="Gene3D" id="2.40.170.20">
    <property type="entry name" value="TonB-dependent receptor, beta-barrel domain"/>
    <property type="match status" value="1"/>
</dbReference>
<dbReference type="NCBIfam" id="TIGR01783">
    <property type="entry name" value="TonB-siderophor"/>
    <property type="match status" value="1"/>
</dbReference>
<feature type="chain" id="PRO_5046983580" evidence="17">
    <location>
        <begin position="33"/>
        <end position="723"/>
    </location>
</feature>
<evidence type="ECO:0000256" key="17">
    <source>
        <dbReference type="SAM" id="SignalP"/>
    </source>
</evidence>
<evidence type="ECO:0000256" key="5">
    <source>
        <dbReference type="ARBA" id="ARBA00022496"/>
    </source>
</evidence>
<evidence type="ECO:0000256" key="14">
    <source>
        <dbReference type="PROSITE-ProRule" id="PRU01360"/>
    </source>
</evidence>
<dbReference type="PANTHER" id="PTHR32552">
    <property type="entry name" value="FERRICHROME IRON RECEPTOR-RELATED"/>
    <property type="match status" value="1"/>
</dbReference>
<evidence type="ECO:0000259" key="19">
    <source>
        <dbReference type="Pfam" id="PF07715"/>
    </source>
</evidence>
<dbReference type="Pfam" id="PF07715">
    <property type="entry name" value="Plug"/>
    <property type="match status" value="1"/>
</dbReference>
<evidence type="ECO:0000256" key="4">
    <source>
        <dbReference type="ARBA" id="ARBA00022452"/>
    </source>
</evidence>
<evidence type="ECO:0000256" key="7">
    <source>
        <dbReference type="ARBA" id="ARBA00022729"/>
    </source>
</evidence>
<reference evidence="20 21" key="1">
    <citation type="submission" date="2023-10" db="EMBL/GenBank/DDBJ databases">
        <title>Characteristics and mechanism of a salt-tolerant marine origin heterotrophic nitrifying- aerobic denitrifying bacteria Marinobacter xestospongiae HN1.</title>
        <authorList>
            <person name="Qi R."/>
        </authorList>
    </citation>
    <scope>NUCLEOTIDE SEQUENCE [LARGE SCALE GENOMIC DNA]</scope>
    <source>
        <strain evidence="20 21">HN1</strain>
    </source>
</reference>
<evidence type="ECO:0000256" key="2">
    <source>
        <dbReference type="ARBA" id="ARBA00009810"/>
    </source>
</evidence>
<evidence type="ECO:0000259" key="18">
    <source>
        <dbReference type="Pfam" id="PF00593"/>
    </source>
</evidence>
<dbReference type="PANTHER" id="PTHR32552:SF74">
    <property type="entry name" value="HYDROXAMATE SIDEROPHORE RECEPTOR FHUE"/>
    <property type="match status" value="1"/>
</dbReference>
<evidence type="ECO:0000256" key="13">
    <source>
        <dbReference type="ARBA" id="ARBA00023237"/>
    </source>
</evidence>
<sequence length="723" mass="80091">MPSKYRYLSSVRHAGCLGLVVVPLLSSPQALAGDEVIQLGTVEITSRELAADSEQRSSYAPGASTTATSLPLSIKETPQAVSVVTHQQIEDQALGTSGDILQQAPGVSMTRRDSNRVSFSARGYGIKTYQFDGLLTPIQGFWNFGDTEWDSAIYDRIEVVRGATGLLTGAGDPSASVNFIRKKPLPEFAANASVGVGRWDKQRITADVSTPLSEDGRTAARVIAVRDTGDSYVHNLRDERETYYGIINTQLATGTEISLGVEYQHNQTDGSGAGFPLFHADGGRTDFDRSAANNTDWSGFFNETTRGFVDINHFLDNGWRLRAAYSYDDGNYGLNYLFRGGYPDRQTGEGMTKYFANYRGHRSRQDLHFTAEGPFELFGREHELAVGWMRMEDDLDMTVALPADGGPDIGRYLNGRGDAVDEPAWGQFNSNDDSKLVQSGAYAVTRLSVADPLHLVLGMRLSNWDLEQVYYGEERDYSYSNELTPYAGVVYDINDRVSTYVSYTEIFQTQNNRDPDGDLLDPVTGRNYELGVKATLAEQLDGNLALFRSEQDNLAEAIPDVPVQGRPDTQAYRPVDGGTVEGVEAELVGRLAPGWSLSASYTLATARDADDERVNTLHPRQQFKLFTAYQLQGDWRALRVGGGARWQSEVFTRANNPNGKVRVGQGSYVVADLMARYTFSDQLSAQLNVNNLFDREYLEQVGFYNQGWWGEPRNLQLALNYDF</sequence>
<dbReference type="EMBL" id="JAWIIJ010000019">
    <property type="protein sequence ID" value="MDV2080800.1"/>
    <property type="molecule type" value="Genomic_DNA"/>
</dbReference>
<keyword evidence="13 14" id="KW-0998">Cell outer membrane</keyword>
<dbReference type="InterPro" id="IPR036942">
    <property type="entry name" value="Beta-barrel_TonB_sf"/>
</dbReference>
<evidence type="ECO:0000256" key="3">
    <source>
        <dbReference type="ARBA" id="ARBA00022448"/>
    </source>
</evidence>
<dbReference type="CDD" id="cd01347">
    <property type="entry name" value="ligand_gated_channel"/>
    <property type="match status" value="1"/>
</dbReference>
<organism evidence="20 21">
    <name type="scientific">Marinobacter xestospongiae</name>
    <dbReference type="NCBI Taxonomy" id="994319"/>
    <lineage>
        <taxon>Bacteria</taxon>
        <taxon>Pseudomonadati</taxon>
        <taxon>Pseudomonadota</taxon>
        <taxon>Gammaproteobacteria</taxon>
        <taxon>Pseudomonadales</taxon>
        <taxon>Marinobacteraceae</taxon>
        <taxon>Marinobacter</taxon>
    </lineage>
</organism>
<dbReference type="InterPro" id="IPR037066">
    <property type="entry name" value="Plug_dom_sf"/>
</dbReference>
<evidence type="ECO:0000256" key="8">
    <source>
        <dbReference type="ARBA" id="ARBA00023004"/>
    </source>
</evidence>
<dbReference type="InterPro" id="IPR010917">
    <property type="entry name" value="TonB_rcpt_CS"/>
</dbReference>
<evidence type="ECO:0000256" key="1">
    <source>
        <dbReference type="ARBA" id="ARBA00004571"/>
    </source>
</evidence>
<dbReference type="PROSITE" id="PS01156">
    <property type="entry name" value="TONB_DEPENDENT_REC_2"/>
    <property type="match status" value="1"/>
</dbReference>
<comment type="caution">
    <text evidence="20">The sequence shown here is derived from an EMBL/GenBank/DDBJ whole genome shotgun (WGS) entry which is preliminary data.</text>
</comment>
<dbReference type="InterPro" id="IPR010105">
    <property type="entry name" value="TonB_sidphr_rcpt"/>
</dbReference>
<dbReference type="PROSITE" id="PS52016">
    <property type="entry name" value="TONB_DEPENDENT_REC_3"/>
    <property type="match status" value="1"/>
</dbReference>
<dbReference type="Proteomes" id="UP001269819">
    <property type="component" value="Unassembled WGS sequence"/>
</dbReference>
<feature type="domain" description="TonB-dependent receptor-like beta-barrel" evidence="18">
    <location>
        <begin position="258"/>
        <end position="692"/>
    </location>
</feature>
<evidence type="ECO:0000256" key="11">
    <source>
        <dbReference type="ARBA" id="ARBA00023136"/>
    </source>
</evidence>
<feature type="signal peptide" evidence="17">
    <location>
        <begin position="1"/>
        <end position="32"/>
    </location>
</feature>
<evidence type="ECO:0000256" key="12">
    <source>
        <dbReference type="ARBA" id="ARBA00023170"/>
    </source>
</evidence>
<evidence type="ECO:0000313" key="21">
    <source>
        <dbReference type="Proteomes" id="UP001269819"/>
    </source>
</evidence>
<dbReference type="InterPro" id="IPR000531">
    <property type="entry name" value="Beta-barrel_TonB"/>
</dbReference>
<keyword evidence="9" id="KW-0406">Ion transport</keyword>
<comment type="similarity">
    <text evidence="2 14 16">Belongs to the TonB-dependent receptor family.</text>
</comment>
<keyword evidence="5" id="KW-0410">Iron transport</keyword>
<keyword evidence="4 14" id="KW-1134">Transmembrane beta strand</keyword>
<dbReference type="Pfam" id="PF00593">
    <property type="entry name" value="TonB_dep_Rec_b-barrel"/>
    <property type="match status" value="1"/>
</dbReference>
<keyword evidence="10 16" id="KW-0798">TonB box</keyword>
<feature type="domain" description="TonB-dependent receptor plug" evidence="19">
    <location>
        <begin position="74"/>
        <end position="174"/>
    </location>
</feature>
<keyword evidence="11 14" id="KW-0472">Membrane</keyword>
<accession>A0ABU3W2M2</accession>
<dbReference type="InterPro" id="IPR012910">
    <property type="entry name" value="Plug_dom"/>
</dbReference>
<proteinExistence type="inferred from homology"/>